<accession>A0ABW4SMW0</accession>
<evidence type="ECO:0000313" key="4">
    <source>
        <dbReference type="EMBL" id="MFD1930259.1"/>
    </source>
</evidence>
<dbReference type="EMBL" id="JBHUFV010000003">
    <property type="protein sequence ID" value="MFD1930259.1"/>
    <property type="molecule type" value="Genomic_DNA"/>
</dbReference>
<dbReference type="Pfam" id="PF00689">
    <property type="entry name" value="Cation_ATPase_C"/>
    <property type="match status" value="1"/>
</dbReference>
<dbReference type="InterPro" id="IPR006068">
    <property type="entry name" value="ATPase_P-typ_cation-transptr_C"/>
</dbReference>
<sequence length="148" mass="15345">MTRVSTTRPGLSAGEAAERLAVEGPNVLPKASHTSAAVLLSRLLATASGTAFAAVVLGQFANAWACRSESRRIGRIGLLGNPLLIAAVAFEVGVLLLFVGLAPLAGLLGGSFPTPAGWALASLAIPAVILADTTHKTWRHRHERHRGI</sequence>
<name>A0ABW4SMW0_9ACTN</name>
<evidence type="ECO:0000259" key="3">
    <source>
        <dbReference type="Pfam" id="PF00690"/>
    </source>
</evidence>
<dbReference type="Pfam" id="PF00690">
    <property type="entry name" value="Cation_ATPase_N"/>
    <property type="match status" value="1"/>
</dbReference>
<protein>
    <submittedName>
        <fullName evidence="4">Cation transporting ATPase C-terminal domain-containing protein</fullName>
    </submittedName>
</protein>
<evidence type="ECO:0000259" key="2">
    <source>
        <dbReference type="Pfam" id="PF00689"/>
    </source>
</evidence>
<reference evidence="5" key="1">
    <citation type="journal article" date="2019" name="Int. J. Syst. Evol. Microbiol.">
        <title>The Global Catalogue of Microorganisms (GCM) 10K type strain sequencing project: providing services to taxonomists for standard genome sequencing and annotation.</title>
        <authorList>
            <consortium name="The Broad Institute Genomics Platform"/>
            <consortium name="The Broad Institute Genome Sequencing Center for Infectious Disease"/>
            <person name="Wu L."/>
            <person name="Ma J."/>
        </authorList>
    </citation>
    <scope>NUCLEOTIDE SEQUENCE [LARGE SCALE GENOMIC DNA]</scope>
    <source>
        <strain evidence="5">ICMP 6774ER</strain>
    </source>
</reference>
<organism evidence="4 5">
    <name type="scientific">Nonomuraea mangrovi</name>
    <dbReference type="NCBI Taxonomy" id="2316207"/>
    <lineage>
        <taxon>Bacteria</taxon>
        <taxon>Bacillati</taxon>
        <taxon>Actinomycetota</taxon>
        <taxon>Actinomycetes</taxon>
        <taxon>Streptosporangiales</taxon>
        <taxon>Streptosporangiaceae</taxon>
        <taxon>Nonomuraea</taxon>
    </lineage>
</organism>
<keyword evidence="5" id="KW-1185">Reference proteome</keyword>
<dbReference type="RefSeq" id="WP_379568493.1">
    <property type="nucleotide sequence ID" value="NZ_JBHUFV010000003.1"/>
</dbReference>
<keyword evidence="1" id="KW-1133">Transmembrane helix</keyword>
<gene>
    <name evidence="4" type="ORF">ACFSKW_02090</name>
</gene>
<comment type="caution">
    <text evidence="4">The sequence shown here is derived from an EMBL/GenBank/DDBJ whole genome shotgun (WGS) entry which is preliminary data.</text>
</comment>
<feature type="domain" description="Cation-transporting P-type ATPase C-terminal" evidence="2">
    <location>
        <begin position="42"/>
        <end position="136"/>
    </location>
</feature>
<dbReference type="Proteomes" id="UP001597368">
    <property type="component" value="Unassembled WGS sequence"/>
</dbReference>
<dbReference type="SUPFAM" id="SSF81665">
    <property type="entry name" value="Calcium ATPase, transmembrane domain M"/>
    <property type="match status" value="1"/>
</dbReference>
<keyword evidence="1" id="KW-0812">Transmembrane</keyword>
<evidence type="ECO:0000313" key="5">
    <source>
        <dbReference type="Proteomes" id="UP001597368"/>
    </source>
</evidence>
<feature type="domain" description="Cation-transporting P-type ATPase N-terminal" evidence="3">
    <location>
        <begin position="7"/>
        <end position="40"/>
    </location>
</feature>
<dbReference type="Gene3D" id="1.20.1110.10">
    <property type="entry name" value="Calcium-transporting ATPase, transmembrane domain"/>
    <property type="match status" value="1"/>
</dbReference>
<feature type="transmembrane region" description="Helical" evidence="1">
    <location>
        <begin position="78"/>
        <end position="104"/>
    </location>
</feature>
<dbReference type="InterPro" id="IPR004014">
    <property type="entry name" value="ATPase_P-typ_cation-transptr_N"/>
</dbReference>
<dbReference type="InterPro" id="IPR023298">
    <property type="entry name" value="ATPase_P-typ_TM_dom_sf"/>
</dbReference>
<evidence type="ECO:0000256" key="1">
    <source>
        <dbReference type="SAM" id="Phobius"/>
    </source>
</evidence>
<feature type="transmembrane region" description="Helical" evidence="1">
    <location>
        <begin position="43"/>
        <end position="66"/>
    </location>
</feature>
<proteinExistence type="predicted"/>
<keyword evidence="1" id="KW-0472">Membrane</keyword>
<feature type="transmembrane region" description="Helical" evidence="1">
    <location>
        <begin position="116"/>
        <end position="134"/>
    </location>
</feature>